<geneLocation type="plasmid" evidence="2 3">
    <name>pFLIM01</name>
</geneLocation>
<accession>I2GU00</accession>
<proteinExistence type="predicted"/>
<dbReference type="Proteomes" id="UP000009309">
    <property type="component" value="Plasmid pFLIM01"/>
</dbReference>
<protein>
    <submittedName>
        <fullName evidence="2">Uncharacterized protein</fullName>
    </submittedName>
</protein>
<name>I2GU00_9BACT</name>
<keyword evidence="1" id="KW-0472">Membrane</keyword>
<feature type="transmembrane region" description="Helical" evidence="1">
    <location>
        <begin position="49"/>
        <end position="70"/>
    </location>
</feature>
<reference evidence="2 3" key="1">
    <citation type="journal article" date="2012" name="J. Bacteriol.">
        <title>Genome Sequence of the Filamentous Bacterium Fibrisoma limi BUZ 3T.</title>
        <authorList>
            <person name="Filippini M."/>
            <person name="Qi W."/>
            <person name="Jaenicke S."/>
            <person name="Goesmann A."/>
            <person name="Smits T.H."/>
            <person name="Bagheri H.C."/>
        </authorList>
    </citation>
    <scope>NUCLEOTIDE SEQUENCE [LARGE SCALE GENOMIC DNA]</scope>
    <source>
        <strain evidence="3">BUZ 3T</strain>
        <plasmid evidence="2 3">pFLIM01</plasmid>
    </source>
</reference>
<sequence length="97" mass="11423">MFRNWFKRRDKLPSARMALAYQAACQQVIAWLQRSVRRWETQPVQRRKLQLIAGLIGLLLLGSVSVYFTATGHFFIRIKQTHYEHDPNVGPLRRNSN</sequence>
<dbReference type="AlphaFoldDB" id="I2GU00"/>
<dbReference type="EMBL" id="HE805916">
    <property type="protein sequence ID" value="CCH57601.1"/>
    <property type="molecule type" value="Genomic_DNA"/>
</dbReference>
<organism evidence="2 3">
    <name type="scientific">Fibrisoma limi BUZ 3</name>
    <dbReference type="NCBI Taxonomy" id="1185876"/>
    <lineage>
        <taxon>Bacteria</taxon>
        <taxon>Pseudomonadati</taxon>
        <taxon>Bacteroidota</taxon>
        <taxon>Cytophagia</taxon>
        <taxon>Cytophagales</taxon>
        <taxon>Spirosomataceae</taxon>
        <taxon>Fibrisoma</taxon>
    </lineage>
</organism>
<evidence type="ECO:0000313" key="2">
    <source>
        <dbReference type="EMBL" id="CCH57601.1"/>
    </source>
</evidence>
<gene>
    <name evidence="2" type="ORF">BN8_p06795</name>
</gene>
<keyword evidence="3" id="KW-1185">Reference proteome</keyword>
<evidence type="ECO:0000313" key="3">
    <source>
        <dbReference type="Proteomes" id="UP000009309"/>
    </source>
</evidence>
<evidence type="ECO:0000256" key="1">
    <source>
        <dbReference type="SAM" id="Phobius"/>
    </source>
</evidence>
<keyword evidence="1" id="KW-0812">Transmembrane</keyword>
<keyword evidence="1" id="KW-1133">Transmembrane helix</keyword>
<keyword evidence="2" id="KW-0614">Plasmid</keyword>